<dbReference type="Gene3D" id="1.10.287.70">
    <property type="match status" value="1"/>
</dbReference>
<reference evidence="1 2" key="1">
    <citation type="submission" date="2015-12" db="EMBL/GenBank/DDBJ databases">
        <title>The genome of Folsomia candida.</title>
        <authorList>
            <person name="Faddeeva A."/>
            <person name="Derks M.F."/>
            <person name="Anvar Y."/>
            <person name="Smit S."/>
            <person name="Van Straalen N."/>
            <person name="Roelofs D."/>
        </authorList>
    </citation>
    <scope>NUCLEOTIDE SEQUENCE [LARGE SCALE GENOMIC DNA]</scope>
    <source>
        <strain evidence="1 2">VU population</strain>
        <tissue evidence="1">Whole body</tissue>
    </source>
</reference>
<keyword evidence="2" id="KW-1185">Reference proteome</keyword>
<organism evidence="1 2">
    <name type="scientific">Folsomia candida</name>
    <name type="common">Springtail</name>
    <dbReference type="NCBI Taxonomy" id="158441"/>
    <lineage>
        <taxon>Eukaryota</taxon>
        <taxon>Metazoa</taxon>
        <taxon>Ecdysozoa</taxon>
        <taxon>Arthropoda</taxon>
        <taxon>Hexapoda</taxon>
        <taxon>Collembola</taxon>
        <taxon>Entomobryomorpha</taxon>
        <taxon>Isotomoidea</taxon>
        <taxon>Isotomidae</taxon>
        <taxon>Proisotominae</taxon>
        <taxon>Folsomia</taxon>
    </lineage>
</organism>
<gene>
    <name evidence="1" type="ORF">Fcan01_22388</name>
</gene>
<dbReference type="Proteomes" id="UP000198287">
    <property type="component" value="Unassembled WGS sequence"/>
</dbReference>
<dbReference type="EMBL" id="LNIX01000024">
    <property type="protein sequence ID" value="OXA42971.1"/>
    <property type="molecule type" value="Genomic_DNA"/>
</dbReference>
<proteinExistence type="predicted"/>
<evidence type="ECO:0000313" key="1">
    <source>
        <dbReference type="EMBL" id="OXA42971.1"/>
    </source>
</evidence>
<dbReference type="AlphaFoldDB" id="A0A226DEG7"/>
<name>A0A226DEG7_FOLCA</name>
<evidence type="ECO:0000313" key="2">
    <source>
        <dbReference type="Proteomes" id="UP000198287"/>
    </source>
</evidence>
<sequence length="691" mass="79253">MEISTMLNSVTNCEAQIIYESPMLQDTFPLNPFLPYTIILMTPYANVNLALFPFHSKLPFAIDILQARFAACKISLMIPPLYQSMVGQRPQVDLSQWMYAPLRRSLFMFTTIHKKIGRTAMSLGQKNHFMILIRSDDIEDGFVSWMLFRCERYFQGGKIENFAIVTIARGGTRHICVLMQGSYPNLRNMKCQSVTVAGISEHLLARLSTPPRFWRGLRNSYFAAGAIFNYMINLVVKKANASTDISKVSQVEEPYIPSIYLDRAFAESIVTDIMQIQFLSCYSVKYFSFMFYLLPFKPDLWAGIGTALIVQVIVIKIYQMTVDTLKNVSISPWIIFFATLFEEQCIPSILGKTLFFRLVFGTWLISVMLLTSCYNSLLTTELNAPLPGKGPEAFEDLVCENSELLNSAVNYNYSELSAILKYEKYHSYWRTTYDWFFEIDNPHSSTDCYAMLSQLEANYVGPTRNIFQLLQQTYYNDEIRVFTIFENPSSRDILPILLANPKHRLSPKGVNKSLTYFTHRELVELETVDCTQKTVFVARSDLLNIEFEFLSKSYPRKLFKKSVNSLSTVMIGWFFDVMEASQISKNFRLLSESGIYGWMTQEMLVSLNLNRTAALNIEQENGAVPMRMGGNIDTLFILFGTTLGCAVLCGGVECRRYFYDLVVRTSFLIRGKVRQLLGRRKKTKAQRLVGR</sequence>
<protein>
    <submittedName>
        <fullName evidence="1">Uncharacterized protein</fullName>
    </submittedName>
</protein>
<accession>A0A226DEG7</accession>
<comment type="caution">
    <text evidence="1">The sequence shown here is derived from an EMBL/GenBank/DDBJ whole genome shotgun (WGS) entry which is preliminary data.</text>
</comment>